<sequence length="242" mass="27194">VMSKVMSELKQLGRDFIEKVRASGITNPERHVIDRIKDSVWRFERAFGSGSILTKLEDTSIGTAFGGEVRKDNTNKSHPYFAFNNMPEGVFALKEYCQKTDVPRSMAWDDFNVLEELGLVTIHRASGGKPNEIECAVSESLKQPILEILRTYRTKKDLPRVKAEILKIKSQYPDSAFLARERRKESYQDSAFQKARNSSIKDVTFSRAHYPIVAIGGGSGVRATISAVSGYNLILPEEFVKA</sequence>
<feature type="non-terminal residue" evidence="1">
    <location>
        <position position="1"/>
    </location>
</feature>
<accession>X1KS12</accession>
<name>X1KS12_9ZZZZ</name>
<organism evidence="1">
    <name type="scientific">marine sediment metagenome</name>
    <dbReference type="NCBI Taxonomy" id="412755"/>
    <lineage>
        <taxon>unclassified sequences</taxon>
        <taxon>metagenomes</taxon>
        <taxon>ecological metagenomes</taxon>
    </lineage>
</organism>
<reference evidence="1" key="1">
    <citation type="journal article" date="2014" name="Front. Microbiol.">
        <title>High frequency of phylogenetically diverse reductive dehalogenase-homologous genes in deep subseafloor sedimentary metagenomes.</title>
        <authorList>
            <person name="Kawai M."/>
            <person name="Futagami T."/>
            <person name="Toyoda A."/>
            <person name="Takaki Y."/>
            <person name="Nishi S."/>
            <person name="Hori S."/>
            <person name="Arai W."/>
            <person name="Tsubouchi T."/>
            <person name="Morono Y."/>
            <person name="Uchiyama I."/>
            <person name="Ito T."/>
            <person name="Fujiyama A."/>
            <person name="Inagaki F."/>
            <person name="Takami H."/>
        </authorList>
    </citation>
    <scope>NUCLEOTIDE SEQUENCE</scope>
    <source>
        <strain evidence="1">Expedition CK06-06</strain>
    </source>
</reference>
<comment type="caution">
    <text evidence="1">The sequence shown here is derived from an EMBL/GenBank/DDBJ whole genome shotgun (WGS) entry which is preliminary data.</text>
</comment>
<evidence type="ECO:0000313" key="1">
    <source>
        <dbReference type="EMBL" id="GAI09453.1"/>
    </source>
</evidence>
<feature type="non-terminal residue" evidence="1">
    <location>
        <position position="242"/>
    </location>
</feature>
<gene>
    <name evidence="1" type="ORF">S06H3_21866</name>
</gene>
<dbReference type="EMBL" id="BARV01011560">
    <property type="protein sequence ID" value="GAI09453.1"/>
    <property type="molecule type" value="Genomic_DNA"/>
</dbReference>
<proteinExistence type="predicted"/>
<protein>
    <submittedName>
        <fullName evidence="1">Uncharacterized protein</fullName>
    </submittedName>
</protein>
<dbReference type="AlphaFoldDB" id="X1KS12"/>